<evidence type="ECO:0000313" key="2">
    <source>
        <dbReference type="EMBL" id="MCC2617592.1"/>
    </source>
</evidence>
<protein>
    <submittedName>
        <fullName evidence="2">Methylamine utilization protein</fullName>
    </submittedName>
</protein>
<accession>A0ABS8GAM8</accession>
<comment type="caution">
    <text evidence="2">The sequence shown here is derived from an EMBL/GenBank/DDBJ whole genome shotgun (WGS) entry which is preliminary data.</text>
</comment>
<feature type="chain" id="PRO_5047528111" evidence="1">
    <location>
        <begin position="33"/>
        <end position="219"/>
    </location>
</feature>
<name>A0ABS8GAM8_9ALTE</name>
<organism evidence="2 3">
    <name type="scientific">Fluctibacter halophilus</name>
    <dbReference type="NCBI Taxonomy" id="226011"/>
    <lineage>
        <taxon>Bacteria</taxon>
        <taxon>Pseudomonadati</taxon>
        <taxon>Pseudomonadota</taxon>
        <taxon>Gammaproteobacteria</taxon>
        <taxon>Alteromonadales</taxon>
        <taxon>Alteromonadaceae</taxon>
        <taxon>Fluctibacter</taxon>
    </lineage>
</organism>
<dbReference type="Gene3D" id="2.60.40.420">
    <property type="entry name" value="Cupredoxins - blue copper proteins"/>
    <property type="match status" value="1"/>
</dbReference>
<proteinExistence type="predicted"/>
<dbReference type="EMBL" id="JAJEWP010000005">
    <property type="protein sequence ID" value="MCC2617592.1"/>
    <property type="molecule type" value="Genomic_DNA"/>
</dbReference>
<dbReference type="InterPro" id="IPR034242">
    <property type="entry name" value="MauL"/>
</dbReference>
<gene>
    <name evidence="2" type="ORF">LJ739_15165</name>
</gene>
<dbReference type="InterPro" id="IPR008972">
    <property type="entry name" value="Cupredoxin"/>
</dbReference>
<feature type="signal peptide" evidence="1">
    <location>
        <begin position="1"/>
        <end position="32"/>
    </location>
</feature>
<sequence length="219" mass="24099">MTILSVIIPFTVQRICRTLVVCLLTSVSMNLAAKQVQIVDQHGQPVQDAVVSYADTLPATPLPMAVMDQVDKQFLPHVLVINKGQQVAFPNSDNVRHHVYSFSAPKPFEIKLFSGTEAAPVAFDKPGIVVLGCNIHDQMIGFIYVADQETALLTNTQGRVDVPDTLNEVYVWHERLSSSQTVREKMALVDGQPLQVNLVAEKVPEKTSKTFGSRFGKGN</sequence>
<keyword evidence="1" id="KW-0732">Signal</keyword>
<keyword evidence="3" id="KW-1185">Reference proteome</keyword>
<dbReference type="Proteomes" id="UP001520878">
    <property type="component" value="Unassembled WGS sequence"/>
</dbReference>
<evidence type="ECO:0000256" key="1">
    <source>
        <dbReference type="SAM" id="SignalP"/>
    </source>
</evidence>
<dbReference type="SUPFAM" id="SSF49503">
    <property type="entry name" value="Cupredoxins"/>
    <property type="match status" value="1"/>
</dbReference>
<dbReference type="CDD" id="cd04221">
    <property type="entry name" value="MauL"/>
    <property type="match status" value="1"/>
</dbReference>
<evidence type="ECO:0000313" key="3">
    <source>
        <dbReference type="Proteomes" id="UP001520878"/>
    </source>
</evidence>
<reference evidence="2 3" key="1">
    <citation type="submission" date="2021-10" db="EMBL/GenBank/DDBJ databases">
        <title>Draft genome of Aestuariibacter halophilus JC2043.</title>
        <authorList>
            <person name="Emsley S.A."/>
            <person name="Pfannmuller K.M."/>
            <person name="Ushijima B."/>
            <person name="Saw J.H."/>
            <person name="Videau P."/>
        </authorList>
    </citation>
    <scope>NUCLEOTIDE SEQUENCE [LARGE SCALE GENOMIC DNA]</scope>
    <source>
        <strain evidence="2 3">JC2043</strain>
    </source>
</reference>
<dbReference type="RefSeq" id="WP_229161869.1">
    <property type="nucleotide sequence ID" value="NZ_JAJEWP010000005.1"/>
</dbReference>